<feature type="non-terminal residue" evidence="2">
    <location>
        <position position="301"/>
    </location>
</feature>
<dbReference type="Proteomes" id="UP001497623">
    <property type="component" value="Unassembled WGS sequence"/>
</dbReference>
<name>A0AAV2QHN6_MEGNR</name>
<evidence type="ECO:0000313" key="2">
    <source>
        <dbReference type="EMBL" id="CAL4085730.1"/>
    </source>
</evidence>
<proteinExistence type="predicted"/>
<keyword evidence="3" id="KW-1185">Reference proteome</keyword>
<organism evidence="2 3">
    <name type="scientific">Meganyctiphanes norvegica</name>
    <name type="common">Northern krill</name>
    <name type="synonym">Thysanopoda norvegica</name>
    <dbReference type="NCBI Taxonomy" id="48144"/>
    <lineage>
        <taxon>Eukaryota</taxon>
        <taxon>Metazoa</taxon>
        <taxon>Ecdysozoa</taxon>
        <taxon>Arthropoda</taxon>
        <taxon>Crustacea</taxon>
        <taxon>Multicrustacea</taxon>
        <taxon>Malacostraca</taxon>
        <taxon>Eumalacostraca</taxon>
        <taxon>Eucarida</taxon>
        <taxon>Euphausiacea</taxon>
        <taxon>Euphausiidae</taxon>
        <taxon>Meganyctiphanes</taxon>
    </lineage>
</organism>
<gene>
    <name evidence="2" type="ORF">MNOR_LOCUS12797</name>
</gene>
<accession>A0AAV2QHN6</accession>
<keyword evidence="1" id="KW-0472">Membrane</keyword>
<evidence type="ECO:0000313" key="3">
    <source>
        <dbReference type="Proteomes" id="UP001497623"/>
    </source>
</evidence>
<comment type="caution">
    <text evidence="2">The sequence shown here is derived from an EMBL/GenBank/DDBJ whole genome shotgun (WGS) entry which is preliminary data.</text>
</comment>
<sequence length="301" mass="34301">LISYKRSLYNEEVKMAKKSNKRRNTWPGVQQISTQEHPDDWTMPQATIDDGNSDRLCMSVKDFLINMKQLILYKTENIRDKIANVRDKIENVRVKITSTIKLLQVKVSPIIKYIPLVVSITTLVLTLTDVATDAHSAYGICILPCRCWSNYKEGASECRAPFDVCRSAVVNGKRPDNYCLYNDDDTDRTDETCKRMEAWLPPDACRCYWHTNEHCITPAGTCYAMGPNGSTGEEYCNNGANSRSACDALPTWQNPEQNAFQLRHPYWCSLTTTFIIGPSILSNAILFISLVYNSNYKAYFR</sequence>
<feature type="non-terminal residue" evidence="2">
    <location>
        <position position="1"/>
    </location>
</feature>
<dbReference type="AlphaFoldDB" id="A0AAV2QHN6"/>
<keyword evidence="1" id="KW-0812">Transmembrane</keyword>
<reference evidence="2 3" key="1">
    <citation type="submission" date="2024-05" db="EMBL/GenBank/DDBJ databases">
        <authorList>
            <person name="Wallberg A."/>
        </authorList>
    </citation>
    <scope>NUCLEOTIDE SEQUENCE [LARGE SCALE GENOMIC DNA]</scope>
</reference>
<protein>
    <submittedName>
        <fullName evidence="2">Uncharacterized protein</fullName>
    </submittedName>
</protein>
<evidence type="ECO:0000256" key="1">
    <source>
        <dbReference type="SAM" id="Phobius"/>
    </source>
</evidence>
<dbReference type="EMBL" id="CAXKWB010007129">
    <property type="protein sequence ID" value="CAL4085730.1"/>
    <property type="molecule type" value="Genomic_DNA"/>
</dbReference>
<keyword evidence="1" id="KW-1133">Transmembrane helix</keyword>
<feature type="transmembrane region" description="Helical" evidence="1">
    <location>
        <begin position="270"/>
        <end position="292"/>
    </location>
</feature>